<evidence type="ECO:0008006" key="3">
    <source>
        <dbReference type="Google" id="ProtNLM"/>
    </source>
</evidence>
<reference evidence="1 2" key="1">
    <citation type="submission" date="2017-09" db="EMBL/GenBank/DDBJ databases">
        <title>WGS assembly of Aquilegia coerulea Goldsmith.</title>
        <authorList>
            <person name="Hodges S."/>
            <person name="Kramer E."/>
            <person name="Nordborg M."/>
            <person name="Tomkins J."/>
            <person name="Borevitz J."/>
            <person name="Derieg N."/>
            <person name="Yan J."/>
            <person name="Mihaltcheva S."/>
            <person name="Hayes R.D."/>
            <person name="Rokhsar D."/>
        </authorList>
    </citation>
    <scope>NUCLEOTIDE SEQUENCE [LARGE SCALE GENOMIC DNA]</scope>
    <source>
        <strain evidence="2">cv. Goldsmith</strain>
    </source>
</reference>
<dbReference type="InterPro" id="IPR001130">
    <property type="entry name" value="TatD-like"/>
</dbReference>
<name>A0A2G5E535_AQUCA</name>
<dbReference type="PANTHER" id="PTHR47176">
    <property type="entry name" value="OSJNBA0020J04.13 PROTEIN"/>
    <property type="match status" value="1"/>
</dbReference>
<dbReference type="Proteomes" id="UP000230069">
    <property type="component" value="Unassembled WGS sequence"/>
</dbReference>
<dbReference type="OrthoDB" id="6079689at2759"/>
<dbReference type="EMBL" id="KZ305029">
    <property type="protein sequence ID" value="PIA50836.1"/>
    <property type="molecule type" value="Genomic_DNA"/>
</dbReference>
<dbReference type="SUPFAM" id="SSF51556">
    <property type="entry name" value="Metallo-dependent hydrolases"/>
    <property type="match status" value="1"/>
</dbReference>
<dbReference type="InParanoid" id="A0A2G5E535"/>
<dbReference type="AlphaFoldDB" id="A0A2G5E535"/>
<dbReference type="PANTHER" id="PTHR47176:SF1">
    <property type="entry name" value="OS04G0577500 PROTEIN"/>
    <property type="match status" value="1"/>
</dbReference>
<dbReference type="Pfam" id="PF01026">
    <property type="entry name" value="TatD_DNase"/>
    <property type="match status" value="1"/>
</dbReference>
<protein>
    <recommendedName>
        <fullName evidence="3">TatD related DNase</fullName>
    </recommendedName>
</protein>
<gene>
    <name evidence="1" type="ORF">AQUCO_01200245v1</name>
</gene>
<organism evidence="1 2">
    <name type="scientific">Aquilegia coerulea</name>
    <name type="common">Rocky mountain columbine</name>
    <dbReference type="NCBI Taxonomy" id="218851"/>
    <lineage>
        <taxon>Eukaryota</taxon>
        <taxon>Viridiplantae</taxon>
        <taxon>Streptophyta</taxon>
        <taxon>Embryophyta</taxon>
        <taxon>Tracheophyta</taxon>
        <taxon>Spermatophyta</taxon>
        <taxon>Magnoliopsida</taxon>
        <taxon>Ranunculales</taxon>
        <taxon>Ranunculaceae</taxon>
        <taxon>Thalictroideae</taxon>
        <taxon>Aquilegia</taxon>
    </lineage>
</organism>
<sequence length="105" mass="11709">MYLFSHAYETDVFFYRLQVQVFRQQLELAKELQRPVSIHCVNAFGDLLEIMQSIGPLPGGAILHSYLGSAELVTPLAKLGAYFSVSGHTMSMKQDKAKKMLKAAS</sequence>
<evidence type="ECO:0000313" key="1">
    <source>
        <dbReference type="EMBL" id="PIA50836.1"/>
    </source>
</evidence>
<dbReference type="InterPro" id="IPR032466">
    <property type="entry name" value="Metal_Hydrolase"/>
</dbReference>
<proteinExistence type="predicted"/>
<dbReference type="STRING" id="218851.A0A2G5E535"/>
<evidence type="ECO:0000313" key="2">
    <source>
        <dbReference type="Proteomes" id="UP000230069"/>
    </source>
</evidence>
<dbReference type="Gene3D" id="3.20.20.140">
    <property type="entry name" value="Metal-dependent hydrolases"/>
    <property type="match status" value="1"/>
</dbReference>
<accession>A0A2G5E535</accession>
<keyword evidence="2" id="KW-1185">Reference proteome</keyword>
<dbReference type="GO" id="GO:0016788">
    <property type="term" value="F:hydrolase activity, acting on ester bonds"/>
    <property type="evidence" value="ECO:0007669"/>
    <property type="project" value="InterPro"/>
</dbReference>